<dbReference type="Pfam" id="PF07690">
    <property type="entry name" value="MFS_1"/>
    <property type="match status" value="1"/>
</dbReference>
<dbReference type="EMBL" id="JBHSDY010000005">
    <property type="protein sequence ID" value="MFC4298103.1"/>
    <property type="molecule type" value="Genomic_DNA"/>
</dbReference>
<keyword evidence="1 4" id="KW-0812">Transmembrane</keyword>
<evidence type="ECO:0000256" key="3">
    <source>
        <dbReference type="ARBA" id="ARBA00023136"/>
    </source>
</evidence>
<evidence type="ECO:0000256" key="1">
    <source>
        <dbReference type="ARBA" id="ARBA00022692"/>
    </source>
</evidence>
<feature type="transmembrane region" description="Helical" evidence="4">
    <location>
        <begin position="299"/>
        <end position="317"/>
    </location>
</feature>
<dbReference type="Proteomes" id="UP001595756">
    <property type="component" value="Unassembled WGS sequence"/>
</dbReference>
<feature type="transmembrane region" description="Helical" evidence="4">
    <location>
        <begin position="358"/>
        <end position="382"/>
    </location>
</feature>
<accession>A0ABV8RY53</accession>
<keyword evidence="7" id="KW-1185">Reference proteome</keyword>
<feature type="transmembrane region" description="Helical" evidence="4">
    <location>
        <begin position="83"/>
        <end position="102"/>
    </location>
</feature>
<gene>
    <name evidence="6" type="ORF">ACFO0J_08625</name>
</gene>
<feature type="transmembrane region" description="Helical" evidence="4">
    <location>
        <begin position="388"/>
        <end position="411"/>
    </location>
</feature>
<feature type="transmembrane region" description="Helical" evidence="4">
    <location>
        <begin position="23"/>
        <end position="47"/>
    </location>
</feature>
<feature type="transmembrane region" description="Helical" evidence="4">
    <location>
        <begin position="323"/>
        <end position="346"/>
    </location>
</feature>
<dbReference type="Gene3D" id="1.20.1250.20">
    <property type="entry name" value="MFS general substrate transporter like domains"/>
    <property type="match status" value="2"/>
</dbReference>
<feature type="transmembrane region" description="Helical" evidence="4">
    <location>
        <begin position="177"/>
        <end position="197"/>
    </location>
</feature>
<proteinExistence type="predicted"/>
<evidence type="ECO:0000256" key="2">
    <source>
        <dbReference type="ARBA" id="ARBA00022989"/>
    </source>
</evidence>
<keyword evidence="2 4" id="KW-1133">Transmembrane helix</keyword>
<feature type="transmembrane region" description="Helical" evidence="4">
    <location>
        <begin position="146"/>
        <end position="165"/>
    </location>
</feature>
<organism evidence="6 7">
    <name type="scientific">Castellaniella hirudinis</name>
    <dbReference type="NCBI Taxonomy" id="1144617"/>
    <lineage>
        <taxon>Bacteria</taxon>
        <taxon>Pseudomonadati</taxon>
        <taxon>Pseudomonadota</taxon>
        <taxon>Betaproteobacteria</taxon>
        <taxon>Burkholderiales</taxon>
        <taxon>Alcaligenaceae</taxon>
        <taxon>Castellaniella</taxon>
    </lineage>
</organism>
<dbReference type="InterPro" id="IPR020846">
    <property type="entry name" value="MFS_dom"/>
</dbReference>
<dbReference type="InterPro" id="IPR036259">
    <property type="entry name" value="MFS_trans_sf"/>
</dbReference>
<evidence type="ECO:0000259" key="5">
    <source>
        <dbReference type="PROSITE" id="PS50850"/>
    </source>
</evidence>
<feature type="domain" description="Major facilitator superfamily (MFS) profile" evidence="5">
    <location>
        <begin position="22"/>
        <end position="414"/>
    </location>
</feature>
<evidence type="ECO:0000313" key="6">
    <source>
        <dbReference type="EMBL" id="MFC4298103.1"/>
    </source>
</evidence>
<feature type="transmembrane region" description="Helical" evidence="4">
    <location>
        <begin position="272"/>
        <end position="292"/>
    </location>
</feature>
<protein>
    <submittedName>
        <fullName evidence="6">MFS transporter</fullName>
    </submittedName>
</protein>
<sequence length="425" mass="44869">MSSALPPASPPGGIESRYAWMRLMVSLALVTIGNVGMYAASIVLPSIQAEFDVSRGDASLPYAATMLGFGIGGILMGRLADRFGVFVPVVLGSVGVSMGLALASMADTLMTFNLVHGLVIGLLGSSALFSPLVADASLWFTRRRGMAVAICMCGNYLAGAVWPPVMQHFVAQVGWRHTYMGIGVFCLATLLPLALCIRRKPPSAEVLLPDTGKAPARSARTASGDRPLGLSPSTAIVLLCIAGVGCCVAMAMPQVQIVAYCGDLGYGATNGANMLSLMLTMGIVSRLVSGWISDRIGGLRTLLLGSILQGLALWLYLFNQGLLPLYIISALFGLFQGGIVPAYAVIVREHFPAQGTGVRVGVVLMATLAGMALGGWMSGWIYDMTLSYWAAFANGIAWNLLNAAIVLFLIFKGRGRLTRLRRQMA</sequence>
<dbReference type="PANTHER" id="PTHR11360">
    <property type="entry name" value="MONOCARBOXYLATE TRANSPORTER"/>
    <property type="match status" value="1"/>
</dbReference>
<feature type="transmembrane region" description="Helical" evidence="4">
    <location>
        <begin position="114"/>
        <end position="134"/>
    </location>
</feature>
<dbReference type="InterPro" id="IPR011701">
    <property type="entry name" value="MFS"/>
</dbReference>
<feature type="transmembrane region" description="Helical" evidence="4">
    <location>
        <begin position="59"/>
        <end position="76"/>
    </location>
</feature>
<comment type="caution">
    <text evidence="6">The sequence shown here is derived from an EMBL/GenBank/DDBJ whole genome shotgun (WGS) entry which is preliminary data.</text>
</comment>
<dbReference type="RefSeq" id="WP_376812666.1">
    <property type="nucleotide sequence ID" value="NZ_JBHSDY010000005.1"/>
</dbReference>
<keyword evidence="3 4" id="KW-0472">Membrane</keyword>
<dbReference type="PROSITE" id="PS50850">
    <property type="entry name" value="MFS"/>
    <property type="match status" value="1"/>
</dbReference>
<dbReference type="PANTHER" id="PTHR11360:SF290">
    <property type="entry name" value="MONOCARBOXYLATE MFS PERMEASE"/>
    <property type="match status" value="1"/>
</dbReference>
<dbReference type="CDD" id="cd17355">
    <property type="entry name" value="MFS_YcxA_like"/>
    <property type="match status" value="1"/>
</dbReference>
<evidence type="ECO:0000313" key="7">
    <source>
        <dbReference type="Proteomes" id="UP001595756"/>
    </source>
</evidence>
<name>A0ABV8RY53_9BURK</name>
<feature type="transmembrane region" description="Helical" evidence="4">
    <location>
        <begin position="228"/>
        <end position="252"/>
    </location>
</feature>
<dbReference type="InterPro" id="IPR050327">
    <property type="entry name" value="Proton-linked_MCT"/>
</dbReference>
<dbReference type="SUPFAM" id="SSF103473">
    <property type="entry name" value="MFS general substrate transporter"/>
    <property type="match status" value="1"/>
</dbReference>
<reference evidence="7" key="1">
    <citation type="journal article" date="2019" name="Int. J. Syst. Evol. Microbiol.">
        <title>The Global Catalogue of Microorganisms (GCM) 10K type strain sequencing project: providing services to taxonomists for standard genome sequencing and annotation.</title>
        <authorList>
            <consortium name="The Broad Institute Genomics Platform"/>
            <consortium name="The Broad Institute Genome Sequencing Center for Infectious Disease"/>
            <person name="Wu L."/>
            <person name="Ma J."/>
        </authorList>
    </citation>
    <scope>NUCLEOTIDE SEQUENCE [LARGE SCALE GENOMIC DNA]</scope>
    <source>
        <strain evidence="7">CGMCC 1.19029</strain>
    </source>
</reference>
<evidence type="ECO:0000256" key="4">
    <source>
        <dbReference type="SAM" id="Phobius"/>
    </source>
</evidence>